<dbReference type="SUPFAM" id="SSF52540">
    <property type="entry name" value="P-loop containing nucleoside triphosphate hydrolases"/>
    <property type="match status" value="2"/>
</dbReference>
<organism evidence="1 2">
    <name type="scientific">Nonomuraea spiralis</name>
    <dbReference type="NCBI Taxonomy" id="46182"/>
    <lineage>
        <taxon>Bacteria</taxon>
        <taxon>Bacillati</taxon>
        <taxon>Actinomycetota</taxon>
        <taxon>Actinomycetes</taxon>
        <taxon>Streptosporangiales</taxon>
        <taxon>Streptosporangiaceae</taxon>
        <taxon>Nonomuraea</taxon>
    </lineage>
</organism>
<dbReference type="EMBL" id="JBHMEI010000067">
    <property type="protein sequence ID" value="MFB9207895.1"/>
    <property type="molecule type" value="Genomic_DNA"/>
</dbReference>
<comment type="caution">
    <text evidence="1">The sequence shown here is derived from an EMBL/GenBank/DDBJ whole genome shotgun (WGS) entry which is preliminary data.</text>
</comment>
<proteinExistence type="predicted"/>
<evidence type="ECO:0008006" key="3">
    <source>
        <dbReference type="Google" id="ProtNLM"/>
    </source>
</evidence>
<gene>
    <name evidence="1" type="ORF">ACFFV7_42410</name>
</gene>
<dbReference type="RefSeq" id="WP_189648677.1">
    <property type="nucleotide sequence ID" value="NZ_BMRC01000007.1"/>
</dbReference>
<evidence type="ECO:0000313" key="2">
    <source>
        <dbReference type="Proteomes" id="UP001589647"/>
    </source>
</evidence>
<reference evidence="1 2" key="1">
    <citation type="submission" date="2024-09" db="EMBL/GenBank/DDBJ databases">
        <authorList>
            <person name="Sun Q."/>
            <person name="Mori K."/>
        </authorList>
    </citation>
    <scope>NUCLEOTIDE SEQUENCE [LARGE SCALE GENOMIC DNA]</scope>
    <source>
        <strain evidence="1 2">CCM 3426</strain>
    </source>
</reference>
<dbReference type="InterPro" id="IPR027417">
    <property type="entry name" value="P-loop_NTPase"/>
</dbReference>
<sequence length="382" mass="40346">MRTDRVPLLWLSGPTGVGKSSLGWEIFDRLGRGGVKAAFVDADQISLCHPEPEGGTHRVRARNLAALWPGFLREGMRCLVLAGFVDTPEEVREYTELLPGAAFTVCRLRVPSEELRERFLGRGWRPDLVEAAVAEAAAQEGSRYADLCVDTGGRTVAEAAQLVLGRLGAAFGTAAPAPGRVPVVQGGGVAAAGRARVPLLWFSGATASGKSTVGYEVFSRIHRSGVRAAYVDLRQIAALRPSSADEGRRLKARGLAALWAGYRADGAAYLVVSGEADSDETVRAYARLLPDLAPTVFRLHASPATLLERVLLRGRGGGPATPGDELRGLGRDALRTVAARAAREAAALDRAGAGDLRVDTDDRPPPELAAQVLSHLGLPTGT</sequence>
<keyword evidence="2" id="KW-1185">Reference proteome</keyword>
<dbReference type="Proteomes" id="UP001589647">
    <property type="component" value="Unassembled WGS sequence"/>
</dbReference>
<accession>A0ABV5IV87</accession>
<protein>
    <recommendedName>
        <fullName evidence="3">Adenylyl-sulfate kinase</fullName>
    </recommendedName>
</protein>
<evidence type="ECO:0000313" key="1">
    <source>
        <dbReference type="EMBL" id="MFB9207895.1"/>
    </source>
</evidence>
<name>A0ABV5IV87_9ACTN</name>
<dbReference type="Gene3D" id="3.40.50.300">
    <property type="entry name" value="P-loop containing nucleotide triphosphate hydrolases"/>
    <property type="match status" value="2"/>
</dbReference>